<gene>
    <name evidence="1" type="primary">AVEN_161472_1</name>
    <name evidence="1" type="ORF">TNIN_10711</name>
</gene>
<dbReference type="EMBL" id="BMAV01026764">
    <property type="protein sequence ID" value="GFS53221.1"/>
    <property type="molecule type" value="Genomic_DNA"/>
</dbReference>
<dbReference type="AlphaFoldDB" id="A0A8X6IP49"/>
<keyword evidence="2" id="KW-1185">Reference proteome</keyword>
<evidence type="ECO:0000313" key="1">
    <source>
        <dbReference type="EMBL" id="GFS53221.1"/>
    </source>
</evidence>
<protein>
    <submittedName>
        <fullName evidence="1">Uncharacterized protein</fullName>
    </submittedName>
</protein>
<organism evidence="1 2">
    <name type="scientific">Trichonephila inaurata madagascariensis</name>
    <dbReference type="NCBI Taxonomy" id="2747483"/>
    <lineage>
        <taxon>Eukaryota</taxon>
        <taxon>Metazoa</taxon>
        <taxon>Ecdysozoa</taxon>
        <taxon>Arthropoda</taxon>
        <taxon>Chelicerata</taxon>
        <taxon>Arachnida</taxon>
        <taxon>Araneae</taxon>
        <taxon>Araneomorphae</taxon>
        <taxon>Entelegynae</taxon>
        <taxon>Araneoidea</taxon>
        <taxon>Nephilidae</taxon>
        <taxon>Trichonephila</taxon>
        <taxon>Trichonephila inaurata</taxon>
    </lineage>
</organism>
<dbReference type="OrthoDB" id="616263at2759"/>
<dbReference type="Proteomes" id="UP000886998">
    <property type="component" value="Unassembled WGS sequence"/>
</dbReference>
<proteinExistence type="predicted"/>
<sequence length="90" mass="10473">MPMVLNDCTIEEQRTVFRFVWGKILESKKIPKEMLRVNGKKCSSSKAVYKWVQKFSQGRSKIVDEDRSNHTVLIATKSTEQKVEELIRAD</sequence>
<comment type="caution">
    <text evidence="1">The sequence shown here is derived from an EMBL/GenBank/DDBJ whole genome shotgun (WGS) entry which is preliminary data.</text>
</comment>
<reference evidence="1" key="1">
    <citation type="submission" date="2020-08" db="EMBL/GenBank/DDBJ databases">
        <title>Multicomponent nature underlies the extraordinary mechanical properties of spider dragline silk.</title>
        <authorList>
            <person name="Kono N."/>
            <person name="Nakamura H."/>
            <person name="Mori M."/>
            <person name="Yoshida Y."/>
            <person name="Ohtoshi R."/>
            <person name="Malay A.D."/>
            <person name="Moran D.A.P."/>
            <person name="Tomita M."/>
            <person name="Numata K."/>
            <person name="Arakawa K."/>
        </authorList>
    </citation>
    <scope>NUCLEOTIDE SEQUENCE</scope>
</reference>
<evidence type="ECO:0000313" key="2">
    <source>
        <dbReference type="Proteomes" id="UP000886998"/>
    </source>
</evidence>
<accession>A0A8X6IP49</accession>
<name>A0A8X6IP49_9ARAC</name>